<protein>
    <submittedName>
        <fullName evidence="1">Uncharacterized protein</fullName>
    </submittedName>
</protein>
<dbReference type="Proteomes" id="UP000184267">
    <property type="component" value="Unassembled WGS sequence"/>
</dbReference>
<keyword evidence="2" id="KW-1185">Reference proteome</keyword>
<dbReference type="EMBL" id="MNAD01000399">
    <property type="protein sequence ID" value="OJT13518.1"/>
    <property type="molecule type" value="Genomic_DNA"/>
</dbReference>
<name>A0A1M2W0Z5_TRAPU</name>
<proteinExistence type="predicted"/>
<gene>
    <name evidence="1" type="ORF">TRAPUB_9940</name>
</gene>
<organism evidence="1 2">
    <name type="scientific">Trametes pubescens</name>
    <name type="common">White-rot fungus</name>
    <dbReference type="NCBI Taxonomy" id="154538"/>
    <lineage>
        <taxon>Eukaryota</taxon>
        <taxon>Fungi</taxon>
        <taxon>Dikarya</taxon>
        <taxon>Basidiomycota</taxon>
        <taxon>Agaricomycotina</taxon>
        <taxon>Agaricomycetes</taxon>
        <taxon>Polyporales</taxon>
        <taxon>Polyporaceae</taxon>
        <taxon>Trametes</taxon>
    </lineage>
</organism>
<comment type="caution">
    <text evidence="1">The sequence shown here is derived from an EMBL/GenBank/DDBJ whole genome shotgun (WGS) entry which is preliminary data.</text>
</comment>
<dbReference type="AlphaFoldDB" id="A0A1M2W0Z5"/>
<reference evidence="1 2" key="1">
    <citation type="submission" date="2016-10" db="EMBL/GenBank/DDBJ databases">
        <title>Genome sequence of the basidiomycete white-rot fungus Trametes pubescens.</title>
        <authorList>
            <person name="Makela M.R."/>
            <person name="Granchi Z."/>
            <person name="Peng M."/>
            <person name="De Vries R.P."/>
            <person name="Grigoriev I."/>
            <person name="Riley R."/>
            <person name="Hilden K."/>
        </authorList>
    </citation>
    <scope>NUCLEOTIDE SEQUENCE [LARGE SCALE GENOMIC DNA]</scope>
    <source>
        <strain evidence="1 2">FBCC735</strain>
    </source>
</reference>
<accession>A0A1M2W0Z5</accession>
<evidence type="ECO:0000313" key="1">
    <source>
        <dbReference type="EMBL" id="OJT13518.1"/>
    </source>
</evidence>
<sequence>MSKYPGPFGPVRFCRIRTPPTLRSWITASLRAGVARADWANVSSQSGIIGQPGK</sequence>
<evidence type="ECO:0000313" key="2">
    <source>
        <dbReference type="Proteomes" id="UP000184267"/>
    </source>
</evidence>